<accession>Q3AB17</accession>
<evidence type="ECO:0008006" key="3">
    <source>
        <dbReference type="Google" id="ProtNLM"/>
    </source>
</evidence>
<keyword evidence="2" id="KW-1185">Reference proteome</keyword>
<name>Q3AB17_CARHZ</name>
<dbReference type="RefSeq" id="WP_011344741.1">
    <property type="nucleotide sequence ID" value="NC_007503.1"/>
</dbReference>
<evidence type="ECO:0000313" key="2">
    <source>
        <dbReference type="Proteomes" id="UP000002706"/>
    </source>
</evidence>
<dbReference type="Proteomes" id="UP000002706">
    <property type="component" value="Chromosome"/>
</dbReference>
<dbReference type="AlphaFoldDB" id="Q3AB17"/>
<protein>
    <recommendedName>
        <fullName evidence="3">DUF5666 domain-containing protein</fullName>
    </recommendedName>
</protein>
<proteinExistence type="predicted"/>
<dbReference type="InParanoid" id="Q3AB17"/>
<evidence type="ECO:0000313" key="1">
    <source>
        <dbReference type="EMBL" id="ABB15104.1"/>
    </source>
</evidence>
<dbReference type="KEGG" id="chy:CHY_1847"/>
<dbReference type="OrthoDB" id="9934768at2"/>
<gene>
    <name evidence="1" type="ordered locus">CHY_1847</name>
</gene>
<dbReference type="EMBL" id="CP000141">
    <property type="protein sequence ID" value="ABB15104.1"/>
    <property type="molecule type" value="Genomic_DNA"/>
</dbReference>
<organism evidence="1 2">
    <name type="scientific">Carboxydothermus hydrogenoformans (strain ATCC BAA-161 / DSM 6008 / Z-2901)</name>
    <dbReference type="NCBI Taxonomy" id="246194"/>
    <lineage>
        <taxon>Bacteria</taxon>
        <taxon>Bacillati</taxon>
        <taxon>Bacillota</taxon>
        <taxon>Clostridia</taxon>
        <taxon>Thermoanaerobacterales</taxon>
        <taxon>Thermoanaerobacteraceae</taxon>
        <taxon>Carboxydothermus</taxon>
    </lineage>
</organism>
<dbReference type="STRING" id="246194.CHY_1847"/>
<dbReference type="HOGENOM" id="CLU_2218318_0_0_9"/>
<reference evidence="1 2" key="1">
    <citation type="journal article" date="2005" name="PLoS Genet.">
        <title>Life in hot carbon monoxide: the complete genome sequence of Carboxydothermus hydrogenoformans Z-2901.</title>
        <authorList>
            <person name="Wu M."/>
            <person name="Ren Q."/>
            <person name="Durkin A.S."/>
            <person name="Daugherty S.C."/>
            <person name="Brinkac L.M."/>
            <person name="Dodson R.J."/>
            <person name="Madupu R."/>
            <person name="Sullivan S.A."/>
            <person name="Kolonay J.F."/>
            <person name="Haft D.H."/>
            <person name="Nelson W.C."/>
            <person name="Tallon L.J."/>
            <person name="Jones K.M."/>
            <person name="Ulrich L.E."/>
            <person name="Gonzalez J.M."/>
            <person name="Zhulin I.B."/>
            <person name="Robb F.T."/>
            <person name="Eisen J.A."/>
        </authorList>
    </citation>
    <scope>NUCLEOTIDE SEQUENCE [LARGE SCALE GENOMIC DNA]</scope>
    <source>
        <strain evidence="2">ATCC BAA-161 / DSM 6008 / Z-2901</strain>
    </source>
</reference>
<sequence>MKKFLKLIFLLLLVFALLGSFYKYYYAKTNDTVSLVGTVRSVANDHITLQEKHILKKIEITQNTKIYFNKSLVPKARLKPKQRLVVLGKREFDGDIEALIIHLMDN</sequence>